<evidence type="ECO:0000313" key="2">
    <source>
        <dbReference type="Proteomes" id="UP001649230"/>
    </source>
</evidence>
<dbReference type="InterPro" id="IPR029057">
    <property type="entry name" value="PRTase-like"/>
</dbReference>
<organism evidence="1 2">
    <name type="scientific">Paenibacillus hexagrammi</name>
    <dbReference type="NCBI Taxonomy" id="2908839"/>
    <lineage>
        <taxon>Bacteria</taxon>
        <taxon>Bacillati</taxon>
        <taxon>Bacillota</taxon>
        <taxon>Bacilli</taxon>
        <taxon>Bacillales</taxon>
        <taxon>Paenibacillaceae</taxon>
        <taxon>Paenibacillus</taxon>
    </lineage>
</organism>
<protein>
    <submittedName>
        <fullName evidence="1">Uncharacterized protein</fullName>
    </submittedName>
</protein>
<sequence length="155" mass="18294">MSRSAVRYDEGMKEMLARYKYRGDERLRGVFGSMLVYPYRLLNAETKKLETDRRKTNKVITFVPVSERRLLERGFNQAEQMAVELGRQVGLPVMPLLRRSKHTDKQSFKSRSERIEDLQHVFEAEPDAMERLRGEASRSREPALYLHCRRCVYHG</sequence>
<reference evidence="1 2" key="1">
    <citation type="journal article" date="2024" name="Int. J. Syst. Evol. Microbiol.">
        <title>Paenibacillus hexagrammi sp. nov., a novel bacterium isolated from the gut content of Hexagrammos agrammus.</title>
        <authorList>
            <person name="Jung H.K."/>
            <person name="Kim D.G."/>
            <person name="Zin H."/>
            <person name="Park J."/>
            <person name="Jung H."/>
            <person name="Kim Y.O."/>
            <person name="Kong H.J."/>
            <person name="Kim J.W."/>
            <person name="Kim Y.S."/>
        </authorList>
    </citation>
    <scope>NUCLEOTIDE SEQUENCE [LARGE SCALE GENOMIC DNA]</scope>
    <source>
        <strain evidence="1 2">YPD9-1</strain>
    </source>
</reference>
<dbReference type="PANTHER" id="PTHR47505">
    <property type="entry name" value="DNA UTILIZATION PROTEIN YHGH"/>
    <property type="match status" value="1"/>
</dbReference>
<dbReference type="SUPFAM" id="SSF53271">
    <property type="entry name" value="PRTase-like"/>
    <property type="match status" value="1"/>
</dbReference>
<dbReference type="RefSeq" id="WP_235119571.1">
    <property type="nucleotide sequence ID" value="NZ_CP090978.1"/>
</dbReference>
<proteinExistence type="predicted"/>
<accession>A0ABY3SGR1</accession>
<dbReference type="InterPro" id="IPR051910">
    <property type="entry name" value="ComF/GntX_DNA_util-trans"/>
</dbReference>
<dbReference type="PANTHER" id="PTHR47505:SF1">
    <property type="entry name" value="DNA UTILIZATION PROTEIN YHGH"/>
    <property type="match status" value="1"/>
</dbReference>
<evidence type="ECO:0000313" key="1">
    <source>
        <dbReference type="EMBL" id="UJF33233.1"/>
    </source>
</evidence>
<gene>
    <name evidence="1" type="ORF">L0M14_27485</name>
</gene>
<name>A0ABY3SGR1_9BACL</name>
<keyword evidence="2" id="KW-1185">Reference proteome</keyword>
<dbReference type="Proteomes" id="UP001649230">
    <property type="component" value="Chromosome"/>
</dbReference>
<dbReference type="EMBL" id="CP090978">
    <property type="protein sequence ID" value="UJF33233.1"/>
    <property type="molecule type" value="Genomic_DNA"/>
</dbReference>